<dbReference type="EMBL" id="JADGMS010000008">
    <property type="protein sequence ID" value="KAF9676701.1"/>
    <property type="molecule type" value="Genomic_DNA"/>
</dbReference>
<evidence type="ECO:0000256" key="1">
    <source>
        <dbReference type="SAM" id="Coils"/>
    </source>
</evidence>
<comment type="caution">
    <text evidence="2">The sequence shown here is derived from an EMBL/GenBank/DDBJ whole genome shotgun (WGS) entry which is preliminary data.</text>
</comment>
<keyword evidence="3" id="KW-1185">Reference proteome</keyword>
<evidence type="ECO:0000313" key="2">
    <source>
        <dbReference type="EMBL" id="KAF9676701.1"/>
    </source>
</evidence>
<sequence length="206" mass="23209">MDLARMLDHIKVEKKYGEILDQMRRVDRSRCCWESPIEELELHELEQLRGALEQLKKTIAKQVNNILTEPTSFLPFSTVNGEEEVGDFWAKLEIDNTSATLHFNNLGRAISQENGSFSHPINPISTSGLSCASRQNPESGSLEHYSTYVRSEGQQVHAPISAPPHDVFPHCSAGGNFYPPPELNAAQVHYKQYNRHCIHEVEGGDK</sequence>
<dbReference type="Gene3D" id="6.10.140.920">
    <property type="match status" value="1"/>
</dbReference>
<gene>
    <name evidence="2" type="ORF">SADUNF_Sadunf08G0030300</name>
</gene>
<accession>A0A835MX52</accession>
<dbReference type="Proteomes" id="UP000657918">
    <property type="component" value="Chromosome 8"/>
</dbReference>
<organism evidence="2 3">
    <name type="scientific">Salix dunnii</name>
    <dbReference type="NCBI Taxonomy" id="1413687"/>
    <lineage>
        <taxon>Eukaryota</taxon>
        <taxon>Viridiplantae</taxon>
        <taxon>Streptophyta</taxon>
        <taxon>Embryophyta</taxon>
        <taxon>Tracheophyta</taxon>
        <taxon>Spermatophyta</taxon>
        <taxon>Magnoliopsida</taxon>
        <taxon>eudicotyledons</taxon>
        <taxon>Gunneridae</taxon>
        <taxon>Pentapetalae</taxon>
        <taxon>rosids</taxon>
        <taxon>fabids</taxon>
        <taxon>Malpighiales</taxon>
        <taxon>Salicaceae</taxon>
        <taxon>Saliceae</taxon>
        <taxon>Salix</taxon>
    </lineage>
</organism>
<dbReference type="AlphaFoldDB" id="A0A835MX52"/>
<reference evidence="2 3" key="1">
    <citation type="submission" date="2020-10" db="EMBL/GenBank/DDBJ databases">
        <title>Plant Genome Project.</title>
        <authorList>
            <person name="Zhang R.-G."/>
        </authorList>
    </citation>
    <scope>NUCLEOTIDE SEQUENCE [LARGE SCALE GENOMIC DNA]</scope>
    <source>
        <strain evidence="2">FAFU-HL-1</strain>
        <tissue evidence="2">Leaf</tissue>
    </source>
</reference>
<name>A0A835MX52_9ROSI</name>
<keyword evidence="1" id="KW-0175">Coiled coil</keyword>
<protein>
    <submittedName>
        <fullName evidence="2">Uncharacterized protein</fullName>
    </submittedName>
</protein>
<evidence type="ECO:0000313" key="3">
    <source>
        <dbReference type="Proteomes" id="UP000657918"/>
    </source>
</evidence>
<dbReference type="OrthoDB" id="840914at2759"/>
<feature type="coiled-coil region" evidence="1">
    <location>
        <begin position="38"/>
        <end position="65"/>
    </location>
</feature>
<proteinExistence type="predicted"/>